<evidence type="ECO:0000313" key="2">
    <source>
        <dbReference type="EMBL" id="VEN60908.1"/>
    </source>
</evidence>
<dbReference type="EMBL" id="CAACVG010012823">
    <property type="protein sequence ID" value="VEN60908.1"/>
    <property type="molecule type" value="Genomic_DNA"/>
</dbReference>
<dbReference type="AlphaFoldDB" id="A0A653DNI7"/>
<accession>A0A653DNI7</accession>
<name>A0A653DNI7_CALMS</name>
<dbReference type="Proteomes" id="UP000410492">
    <property type="component" value="Unassembled WGS sequence"/>
</dbReference>
<feature type="region of interest" description="Disordered" evidence="1">
    <location>
        <begin position="46"/>
        <end position="97"/>
    </location>
</feature>
<evidence type="ECO:0000313" key="3">
    <source>
        <dbReference type="Proteomes" id="UP000410492"/>
    </source>
</evidence>
<feature type="region of interest" description="Disordered" evidence="1">
    <location>
        <begin position="1"/>
        <end position="20"/>
    </location>
</feature>
<dbReference type="OrthoDB" id="6722459at2759"/>
<reference evidence="2 3" key="1">
    <citation type="submission" date="2019-01" db="EMBL/GenBank/DDBJ databases">
        <authorList>
            <person name="Sayadi A."/>
        </authorList>
    </citation>
    <scope>NUCLEOTIDE SEQUENCE [LARGE SCALE GENOMIC DNA]</scope>
</reference>
<sequence length="159" mass="17824">MKSEPIDPNIPLNNLQIGQPLVIPEPPPPLKVIMKDGPPMVTPVEADAQVKTEQVEEKEPKKRASRKKKQVETQIVEASADASTSAQNYAGDPADKKTEKHVLVRKNFTKMCRNCYNFNSSRFGAKEVKTKSKRVNTYCLTCPGFPPLCVDCFIRTHKQ</sequence>
<keyword evidence="3" id="KW-1185">Reference proteome</keyword>
<organism evidence="2 3">
    <name type="scientific">Callosobruchus maculatus</name>
    <name type="common">Southern cowpea weevil</name>
    <name type="synonym">Pulse bruchid</name>
    <dbReference type="NCBI Taxonomy" id="64391"/>
    <lineage>
        <taxon>Eukaryota</taxon>
        <taxon>Metazoa</taxon>
        <taxon>Ecdysozoa</taxon>
        <taxon>Arthropoda</taxon>
        <taxon>Hexapoda</taxon>
        <taxon>Insecta</taxon>
        <taxon>Pterygota</taxon>
        <taxon>Neoptera</taxon>
        <taxon>Endopterygota</taxon>
        <taxon>Coleoptera</taxon>
        <taxon>Polyphaga</taxon>
        <taxon>Cucujiformia</taxon>
        <taxon>Chrysomeloidea</taxon>
        <taxon>Chrysomelidae</taxon>
        <taxon>Bruchinae</taxon>
        <taxon>Bruchini</taxon>
        <taxon>Callosobruchus</taxon>
    </lineage>
</organism>
<evidence type="ECO:0000256" key="1">
    <source>
        <dbReference type="SAM" id="MobiDB-lite"/>
    </source>
</evidence>
<proteinExistence type="predicted"/>
<feature type="compositionally biased region" description="Basic and acidic residues" evidence="1">
    <location>
        <begin position="48"/>
        <end position="62"/>
    </location>
</feature>
<protein>
    <submittedName>
        <fullName evidence="2">Uncharacterized protein</fullName>
    </submittedName>
</protein>
<gene>
    <name evidence="2" type="ORF">CALMAC_LOCUS18456</name>
</gene>